<feature type="transmembrane region" description="Helical" evidence="14">
    <location>
        <begin position="64"/>
        <end position="86"/>
    </location>
</feature>
<evidence type="ECO:0000256" key="12">
    <source>
        <dbReference type="ARBA" id="ARBA00023012"/>
    </source>
</evidence>
<evidence type="ECO:0000259" key="15">
    <source>
        <dbReference type="PROSITE" id="PS50109"/>
    </source>
</evidence>
<keyword evidence="4" id="KW-1003">Cell membrane</keyword>
<evidence type="ECO:0000256" key="11">
    <source>
        <dbReference type="ARBA" id="ARBA00022989"/>
    </source>
</evidence>
<evidence type="ECO:0000313" key="16">
    <source>
        <dbReference type="EMBL" id="MBI6871290.1"/>
    </source>
</evidence>
<evidence type="ECO:0000313" key="17">
    <source>
        <dbReference type="Proteomes" id="UP000622687"/>
    </source>
</evidence>
<keyword evidence="6" id="KW-0808">Transferase</keyword>
<evidence type="ECO:0000256" key="7">
    <source>
        <dbReference type="ARBA" id="ARBA00022692"/>
    </source>
</evidence>
<dbReference type="InterPro" id="IPR003594">
    <property type="entry name" value="HATPase_dom"/>
</dbReference>
<accession>A0A934M1W5</accession>
<evidence type="ECO:0000256" key="3">
    <source>
        <dbReference type="ARBA" id="ARBA00012438"/>
    </source>
</evidence>
<dbReference type="EC" id="2.7.13.3" evidence="3"/>
<dbReference type="PRINTS" id="PR00344">
    <property type="entry name" value="BCTRLSENSOR"/>
</dbReference>
<dbReference type="PANTHER" id="PTHR45528">
    <property type="entry name" value="SENSOR HISTIDINE KINASE CPXA"/>
    <property type="match status" value="1"/>
</dbReference>
<keyword evidence="9 16" id="KW-0418">Kinase</keyword>
<organism evidence="16 17">
    <name type="scientific">Clostridium aciditolerans</name>
    <dbReference type="NCBI Taxonomy" id="339861"/>
    <lineage>
        <taxon>Bacteria</taxon>
        <taxon>Bacillati</taxon>
        <taxon>Bacillota</taxon>
        <taxon>Clostridia</taxon>
        <taxon>Eubacteriales</taxon>
        <taxon>Clostridiaceae</taxon>
        <taxon>Clostridium</taxon>
    </lineage>
</organism>
<dbReference type="SMART" id="SM00387">
    <property type="entry name" value="HATPase_c"/>
    <property type="match status" value="1"/>
</dbReference>
<evidence type="ECO:0000256" key="13">
    <source>
        <dbReference type="ARBA" id="ARBA00023136"/>
    </source>
</evidence>
<feature type="transmembrane region" description="Helical" evidence="14">
    <location>
        <begin position="37"/>
        <end position="58"/>
    </location>
</feature>
<dbReference type="Gene3D" id="1.10.287.130">
    <property type="match status" value="1"/>
</dbReference>
<keyword evidence="11 14" id="KW-1133">Transmembrane helix</keyword>
<keyword evidence="12" id="KW-0902">Two-component regulatory system</keyword>
<dbReference type="FunFam" id="1.10.287.130:FF:000008">
    <property type="entry name" value="Two-component sensor histidine kinase"/>
    <property type="match status" value="1"/>
</dbReference>
<keyword evidence="8" id="KW-0547">Nucleotide-binding</keyword>
<keyword evidence="7 14" id="KW-0812">Transmembrane</keyword>
<dbReference type="GO" id="GO:0005524">
    <property type="term" value="F:ATP binding"/>
    <property type="evidence" value="ECO:0007669"/>
    <property type="project" value="UniProtKB-KW"/>
</dbReference>
<evidence type="ECO:0000256" key="6">
    <source>
        <dbReference type="ARBA" id="ARBA00022679"/>
    </source>
</evidence>
<evidence type="ECO:0000256" key="1">
    <source>
        <dbReference type="ARBA" id="ARBA00000085"/>
    </source>
</evidence>
<dbReference type="Pfam" id="PF02518">
    <property type="entry name" value="HATPase_c"/>
    <property type="match status" value="1"/>
</dbReference>
<evidence type="ECO:0000256" key="10">
    <source>
        <dbReference type="ARBA" id="ARBA00022840"/>
    </source>
</evidence>
<feature type="domain" description="Histidine kinase" evidence="15">
    <location>
        <begin position="153"/>
        <end position="369"/>
    </location>
</feature>
<dbReference type="InterPro" id="IPR003661">
    <property type="entry name" value="HisK_dim/P_dom"/>
</dbReference>
<dbReference type="Pfam" id="PF00512">
    <property type="entry name" value="HisKA"/>
    <property type="match status" value="1"/>
</dbReference>
<dbReference type="GO" id="GO:0005886">
    <property type="term" value="C:plasma membrane"/>
    <property type="evidence" value="ECO:0007669"/>
    <property type="project" value="UniProtKB-SubCell"/>
</dbReference>
<keyword evidence="5" id="KW-0597">Phosphoprotein</keyword>
<evidence type="ECO:0000256" key="8">
    <source>
        <dbReference type="ARBA" id="ARBA00022741"/>
    </source>
</evidence>
<dbReference type="InterPro" id="IPR004358">
    <property type="entry name" value="Sig_transdc_His_kin-like_C"/>
</dbReference>
<keyword evidence="10" id="KW-0067">ATP-binding</keyword>
<dbReference type="Gene3D" id="3.30.565.10">
    <property type="entry name" value="Histidine kinase-like ATPase, C-terminal domain"/>
    <property type="match status" value="1"/>
</dbReference>
<comment type="caution">
    <text evidence="16">The sequence shown here is derived from an EMBL/GenBank/DDBJ whole genome shotgun (WGS) entry which is preliminary data.</text>
</comment>
<dbReference type="InterPro" id="IPR050398">
    <property type="entry name" value="HssS/ArlS-like"/>
</dbReference>
<dbReference type="SUPFAM" id="SSF47384">
    <property type="entry name" value="Homodimeric domain of signal transducing histidine kinase"/>
    <property type="match status" value="1"/>
</dbReference>
<dbReference type="GO" id="GO:0000155">
    <property type="term" value="F:phosphorelay sensor kinase activity"/>
    <property type="evidence" value="ECO:0007669"/>
    <property type="project" value="InterPro"/>
</dbReference>
<sequence>MEWVKTVGKESAKRELKKSRLYFIIPKSKELYYNWGICEKTITLSSIAIILMVIFAFLADNMPYYTFIGFIILYIAYILGCLLTLIRDVKYFRLISKGTEEIAKGNFNLYIDTKGNRDLSNLAGNINSVKIGYKKALEEHVKNERLKSELISNVSHDLKTPLTSIITYVDLLKREDSTEEEKEDYIKILDSKAKKLKVLIEDLFEVSKINSGKLELAKEKVDIVDLIYQVLGECSNFYEEKHIDFKLKSFASEVVLNLDGKQISRVIENVVSNALKYSMENTRVYIDIENGDNEVIISFKNIASYEMNFDVEEIFERFKRGDESRNSEVEGSGLGLAISKSIVELHGGEMRIEKEGDLFKVFIALKLQQRGIINE</sequence>
<name>A0A934M1W5_9CLOT</name>
<evidence type="ECO:0000256" key="2">
    <source>
        <dbReference type="ARBA" id="ARBA00004651"/>
    </source>
</evidence>
<keyword evidence="17" id="KW-1185">Reference proteome</keyword>
<evidence type="ECO:0000256" key="4">
    <source>
        <dbReference type="ARBA" id="ARBA00022475"/>
    </source>
</evidence>
<dbReference type="InterPro" id="IPR005467">
    <property type="entry name" value="His_kinase_dom"/>
</dbReference>
<dbReference type="AlphaFoldDB" id="A0A934M1W5"/>
<evidence type="ECO:0000256" key="14">
    <source>
        <dbReference type="SAM" id="Phobius"/>
    </source>
</evidence>
<dbReference type="InterPro" id="IPR036097">
    <property type="entry name" value="HisK_dim/P_sf"/>
</dbReference>
<dbReference type="SUPFAM" id="SSF55874">
    <property type="entry name" value="ATPase domain of HSP90 chaperone/DNA topoisomerase II/histidine kinase"/>
    <property type="match status" value="1"/>
</dbReference>
<keyword evidence="13 14" id="KW-0472">Membrane</keyword>
<comment type="subcellular location">
    <subcellularLocation>
        <location evidence="2">Cell membrane</location>
        <topology evidence="2">Multi-pass membrane protein</topology>
    </subcellularLocation>
</comment>
<dbReference type="Proteomes" id="UP000622687">
    <property type="component" value="Unassembled WGS sequence"/>
</dbReference>
<dbReference type="CDD" id="cd00082">
    <property type="entry name" value="HisKA"/>
    <property type="match status" value="1"/>
</dbReference>
<evidence type="ECO:0000256" key="5">
    <source>
        <dbReference type="ARBA" id="ARBA00022553"/>
    </source>
</evidence>
<gene>
    <name evidence="16" type="ORF">I6U51_01045</name>
</gene>
<protein>
    <recommendedName>
        <fullName evidence="3">histidine kinase</fullName>
        <ecNumber evidence="3">2.7.13.3</ecNumber>
    </recommendedName>
</protein>
<comment type="catalytic activity">
    <reaction evidence="1">
        <text>ATP + protein L-histidine = ADP + protein N-phospho-L-histidine.</text>
        <dbReference type="EC" id="2.7.13.3"/>
    </reaction>
</comment>
<dbReference type="PANTHER" id="PTHR45528:SF1">
    <property type="entry name" value="SENSOR HISTIDINE KINASE CPXA"/>
    <property type="match status" value="1"/>
</dbReference>
<evidence type="ECO:0000256" key="9">
    <source>
        <dbReference type="ARBA" id="ARBA00022777"/>
    </source>
</evidence>
<dbReference type="PROSITE" id="PS50109">
    <property type="entry name" value="HIS_KIN"/>
    <property type="match status" value="1"/>
</dbReference>
<reference evidence="16" key="1">
    <citation type="submission" date="2020-12" db="EMBL/GenBank/DDBJ databases">
        <title>Clostridium thailandense sp. nov., a novel acetogenic bacterium isolated from peat land soil in Thailand.</title>
        <authorList>
            <person name="Chaikitkaew S."/>
            <person name="Birkeland N.K."/>
        </authorList>
    </citation>
    <scope>NUCLEOTIDE SEQUENCE</scope>
    <source>
        <strain evidence="16">DSM 17425</strain>
    </source>
</reference>
<dbReference type="EMBL" id="JAEEGB010000002">
    <property type="protein sequence ID" value="MBI6871290.1"/>
    <property type="molecule type" value="Genomic_DNA"/>
</dbReference>
<dbReference type="InterPro" id="IPR036890">
    <property type="entry name" value="HATPase_C_sf"/>
</dbReference>
<dbReference type="SMART" id="SM00388">
    <property type="entry name" value="HisKA"/>
    <property type="match status" value="1"/>
</dbReference>
<dbReference type="FunFam" id="3.30.565.10:FF:000013">
    <property type="entry name" value="Two-component sensor histidine kinase"/>
    <property type="match status" value="1"/>
</dbReference>
<proteinExistence type="predicted"/>